<dbReference type="AlphaFoldDB" id="A0A1R4HJH8"/>
<protein>
    <submittedName>
        <fullName evidence="1">Uncharacterized protein</fullName>
    </submittedName>
</protein>
<dbReference type="EMBL" id="FUKI01000169">
    <property type="protein sequence ID" value="SJM96374.1"/>
    <property type="molecule type" value="Genomic_DNA"/>
</dbReference>
<gene>
    <name evidence="1" type="ORF">CRENPOLYSF1_890044</name>
</gene>
<reference evidence="2" key="1">
    <citation type="submission" date="2017-02" db="EMBL/GenBank/DDBJ databases">
        <authorList>
            <person name="Daims H."/>
        </authorList>
    </citation>
    <scope>NUCLEOTIDE SEQUENCE [LARGE SCALE GENOMIC DNA]</scope>
</reference>
<name>A0A1R4HJH8_9GAMM</name>
<sequence length="99" mass="10787">MLWQDEHETVPVEDKRGSWYSILPNAILASVVGLPAGAGAVVGKASHADAAEIEPSKAIAVTNERILNILPSKTYLLYLGWLSYSTVRKTRDSTHPTEL</sequence>
<evidence type="ECO:0000313" key="2">
    <source>
        <dbReference type="Proteomes" id="UP000195667"/>
    </source>
</evidence>
<organism evidence="1 2">
    <name type="scientific">Crenothrix polyspora</name>
    <dbReference type="NCBI Taxonomy" id="360316"/>
    <lineage>
        <taxon>Bacteria</taxon>
        <taxon>Pseudomonadati</taxon>
        <taxon>Pseudomonadota</taxon>
        <taxon>Gammaproteobacteria</taxon>
        <taxon>Methylococcales</taxon>
        <taxon>Crenotrichaceae</taxon>
        <taxon>Crenothrix</taxon>
    </lineage>
</organism>
<dbReference type="Proteomes" id="UP000195667">
    <property type="component" value="Unassembled WGS sequence"/>
</dbReference>
<accession>A0A1R4HJH8</accession>
<evidence type="ECO:0000313" key="1">
    <source>
        <dbReference type="EMBL" id="SJM96374.1"/>
    </source>
</evidence>
<proteinExistence type="predicted"/>
<keyword evidence="2" id="KW-1185">Reference proteome</keyword>